<evidence type="ECO:0000313" key="1">
    <source>
        <dbReference type="EMBL" id="MCW8677668.1"/>
    </source>
</evidence>
<reference evidence="2" key="2">
    <citation type="submission" date="2022-11" db="EMBL/GenBank/DDBJ databases">
        <title>Streptococcus macedonicus and Acinetobacter baumannii: co-inhabitants of the cheese production environment.</title>
        <authorList>
            <person name="Johnson J."/>
        </authorList>
    </citation>
    <scope>NUCLEOTIDE SEQUENCE</scope>
    <source>
        <strain evidence="2">E37</strain>
    </source>
</reference>
<gene>
    <name evidence="2" type="ORF">OQG81_10160</name>
    <name evidence="1" type="ORF">OQH01_03795</name>
</gene>
<evidence type="ECO:0000313" key="4">
    <source>
        <dbReference type="Proteomes" id="UP001209889"/>
    </source>
</evidence>
<reference evidence="2" key="3">
    <citation type="submission" date="2022-11" db="EMBL/GenBank/DDBJ databases">
        <authorList>
            <person name="Johnson J.D."/>
        </authorList>
    </citation>
    <scope>NUCLEOTIDE SEQUENCE</scope>
    <source>
        <strain evidence="1">E28</strain>
        <strain evidence="2">E37</strain>
    </source>
</reference>
<reference evidence="4" key="1">
    <citation type="submission" date="2022-11" db="EMBL/GenBank/DDBJ databases">
        <title>Streptococcus macedonicus and Acinetobacter baumannii: co-inhabitants of the cheese production environment.</title>
        <authorList>
            <person name="Johnson J."/>
            <person name="Curtin C."/>
            <person name="Waite-Cusic J."/>
        </authorList>
    </citation>
    <scope>NUCLEOTIDE SEQUENCE [LARGE SCALE GENOMIC DNA]</scope>
    <source>
        <strain evidence="4">E28</strain>
    </source>
</reference>
<dbReference type="RefSeq" id="WP_142348592.1">
    <property type="nucleotide sequence ID" value="NZ_CP113440.1"/>
</dbReference>
<evidence type="ECO:0000313" key="2">
    <source>
        <dbReference type="EMBL" id="WAK63040.1"/>
    </source>
</evidence>
<protein>
    <submittedName>
        <fullName evidence="2">Uncharacterized protein</fullName>
    </submittedName>
</protein>
<accession>A0A1C3SR80</accession>
<keyword evidence="4" id="KW-1185">Reference proteome</keyword>
<evidence type="ECO:0000313" key="3">
    <source>
        <dbReference type="Proteomes" id="UP001156410"/>
    </source>
</evidence>
<dbReference type="EMBL" id="JAPHJC010000010">
    <property type="protein sequence ID" value="MCW8677668.1"/>
    <property type="molecule type" value="Genomic_DNA"/>
</dbReference>
<dbReference type="Proteomes" id="UP001209889">
    <property type="component" value="Unassembled WGS sequence"/>
</dbReference>
<reference evidence="1" key="5">
    <citation type="submission" date="2024-05" db="EMBL/GenBank/DDBJ databases">
        <title>Streptococcus macedonicus and Acinetobacter baumannii: co-inhabitants of the cheese production environment.</title>
        <authorList>
            <person name="Johnson J."/>
            <person name="Curtin C."/>
            <person name="Waite-Cusic J."/>
        </authorList>
    </citation>
    <scope>NUCLEOTIDE SEQUENCE</scope>
    <source>
        <strain evidence="1">E28</strain>
    </source>
</reference>
<dbReference type="GeneID" id="93937259"/>
<organism evidence="2 3">
    <name type="scientific">Streptococcus macedonicus</name>
    <name type="common">Streptococcus gallolyticus macedonicus</name>
    <dbReference type="NCBI Taxonomy" id="59310"/>
    <lineage>
        <taxon>Bacteria</taxon>
        <taxon>Bacillati</taxon>
        <taxon>Bacillota</taxon>
        <taxon>Bacilli</taxon>
        <taxon>Lactobacillales</taxon>
        <taxon>Streptococcaceae</taxon>
        <taxon>Streptococcus</taxon>
    </lineage>
</organism>
<proteinExistence type="predicted"/>
<dbReference type="EMBL" id="CP113440">
    <property type="protein sequence ID" value="WAK63040.1"/>
    <property type="molecule type" value="Genomic_DNA"/>
</dbReference>
<reference evidence="4" key="4">
    <citation type="submission" date="2023-07" db="EMBL/GenBank/DDBJ databases">
        <title>Streptococcus macedonicus and Acinetobacter baumannii: co-inhabitants of the cheese production environment.</title>
        <authorList>
            <person name="Johnson J."/>
            <person name="Curtin C."/>
            <person name="Waite-Cusic J."/>
        </authorList>
    </citation>
    <scope>NUCLEOTIDE SEQUENCE [LARGE SCALE GENOMIC DNA]</scope>
    <source>
        <strain evidence="4">E28</strain>
    </source>
</reference>
<dbReference type="AlphaFoldDB" id="A0A1C3SR80"/>
<sequence>MKVLNEFKNRINSFEEDFIHNGTDIDTLISILVDIILKNPKITSIGIQLLSILLSKFNIQDSTNIYKKFETIKKIRKKLEKFGENEYLDIWLNRLIVQIIYKSKDNNLFEDYLSSNNNKLVNIANDIVTTKEISEGIFEEEWLLDDFKIDCEDFIDISEIENLPDKISYNKMTLIDYSEM</sequence>
<name>A0A1C3SR80_STRMC</name>
<dbReference type="Proteomes" id="UP001156410">
    <property type="component" value="Chromosome"/>
</dbReference>